<proteinExistence type="predicted"/>
<name>A0AAE1C0I3_9PEZI</name>
<dbReference type="Proteomes" id="UP001274830">
    <property type="component" value="Unassembled WGS sequence"/>
</dbReference>
<gene>
    <name evidence="1" type="ORF">LTR78_006161</name>
</gene>
<comment type="caution">
    <text evidence="1">The sequence shown here is derived from an EMBL/GenBank/DDBJ whole genome shotgun (WGS) entry which is preliminary data.</text>
</comment>
<evidence type="ECO:0000313" key="2">
    <source>
        <dbReference type="Proteomes" id="UP001274830"/>
    </source>
</evidence>
<sequence>MAYWMIQAYNIPKESRGPGGIPACATVTDAEEAMIKDTMLQKLKNEAIAAGWNPGTVVKNSVILTMEYEVQKITGWYVVKAVKDFLQLDPAVQADTNYQGLVVDYAHGNIQKLRNKWQPIEKAMLRQDELGDWHIRV</sequence>
<evidence type="ECO:0000313" key="1">
    <source>
        <dbReference type="EMBL" id="KAK3673959.1"/>
    </source>
</evidence>
<keyword evidence="2" id="KW-1185">Reference proteome</keyword>
<dbReference type="EMBL" id="JAUTXT010000022">
    <property type="protein sequence ID" value="KAK3673959.1"/>
    <property type="molecule type" value="Genomic_DNA"/>
</dbReference>
<organism evidence="1 2">
    <name type="scientific">Recurvomyces mirabilis</name>
    <dbReference type="NCBI Taxonomy" id="574656"/>
    <lineage>
        <taxon>Eukaryota</taxon>
        <taxon>Fungi</taxon>
        <taxon>Dikarya</taxon>
        <taxon>Ascomycota</taxon>
        <taxon>Pezizomycotina</taxon>
        <taxon>Dothideomycetes</taxon>
        <taxon>Dothideomycetidae</taxon>
        <taxon>Mycosphaerellales</taxon>
        <taxon>Teratosphaeriaceae</taxon>
        <taxon>Recurvomyces</taxon>
    </lineage>
</organism>
<protein>
    <submittedName>
        <fullName evidence="1">Uncharacterized protein</fullName>
    </submittedName>
</protein>
<accession>A0AAE1C0I3</accession>
<dbReference type="AlphaFoldDB" id="A0AAE1C0I3"/>
<reference evidence="1" key="1">
    <citation type="submission" date="2023-07" db="EMBL/GenBank/DDBJ databases">
        <title>Black Yeasts Isolated from many extreme environments.</title>
        <authorList>
            <person name="Coleine C."/>
            <person name="Stajich J.E."/>
            <person name="Selbmann L."/>
        </authorList>
    </citation>
    <scope>NUCLEOTIDE SEQUENCE</scope>
    <source>
        <strain evidence="1">CCFEE 5485</strain>
    </source>
</reference>